<dbReference type="EMBL" id="JRYR02000001">
    <property type="protein sequence ID" value="OHX67370.1"/>
    <property type="molecule type" value="Genomic_DNA"/>
</dbReference>
<accession>A0A1S1Z274</accession>
<dbReference type="AlphaFoldDB" id="A0A1S1Z274"/>
<keyword evidence="2" id="KW-1185">Reference proteome</keyword>
<proteinExistence type="predicted"/>
<dbReference type="OrthoDB" id="1151239at2"/>
<evidence type="ECO:0000313" key="1">
    <source>
        <dbReference type="EMBL" id="OHX67370.1"/>
    </source>
</evidence>
<evidence type="ECO:0000313" key="2">
    <source>
        <dbReference type="Proteomes" id="UP000179797"/>
    </source>
</evidence>
<reference evidence="1 2" key="1">
    <citation type="journal article" date="2012" name="Int. J. Syst. Evol. Microbiol.">
        <title>Flammeovirga pacifica sp. nov., isolated from deep-sea sediment.</title>
        <authorList>
            <person name="Xu H."/>
            <person name="Fu Y."/>
            <person name="Yang N."/>
            <person name="Ding Z."/>
            <person name="Lai Q."/>
            <person name="Zeng R."/>
        </authorList>
    </citation>
    <scope>NUCLEOTIDE SEQUENCE [LARGE SCALE GENOMIC DNA]</scope>
    <source>
        <strain evidence="2">DSM 24597 / LMG 26175 / WPAGA1</strain>
    </source>
</reference>
<comment type="caution">
    <text evidence="1">The sequence shown here is derived from an EMBL/GenBank/DDBJ whole genome shotgun (WGS) entry which is preliminary data.</text>
</comment>
<protein>
    <submittedName>
        <fullName evidence="1">Uncharacterized protein</fullName>
    </submittedName>
</protein>
<dbReference type="Proteomes" id="UP000179797">
    <property type="component" value="Unassembled WGS sequence"/>
</dbReference>
<dbReference type="STRING" id="915059.NH26_13965"/>
<organism evidence="1 2">
    <name type="scientific">Flammeovirga pacifica</name>
    <dbReference type="NCBI Taxonomy" id="915059"/>
    <lineage>
        <taxon>Bacteria</taxon>
        <taxon>Pseudomonadati</taxon>
        <taxon>Bacteroidota</taxon>
        <taxon>Cytophagia</taxon>
        <taxon>Cytophagales</taxon>
        <taxon>Flammeovirgaceae</taxon>
        <taxon>Flammeovirga</taxon>
    </lineage>
</organism>
<dbReference type="RefSeq" id="WP_044228990.1">
    <property type="nucleotide sequence ID" value="NZ_JRYR02000001.1"/>
</dbReference>
<gene>
    <name evidence="1" type="ORF">NH26_13965</name>
</gene>
<name>A0A1S1Z274_FLAPC</name>
<sequence length="541" mass="63210">MRYTGTKYRTMYYNRPQLINKFCSRPNKTNIWGRGTGKSTLNGDDAELKVHAMPRSRGFIVGSTYMQLLTLELPPIKAQWERLGYVEDVHYFIGKKPPPQWKHKWPKAFHMPSELKNVIWWYNGSIIQLVSFDRKDSARGGSFDWGLGIEAAMLSKTRLDNELLPAVRGTDYSFNKHPLHKSITYTSSMPWTSYGDWLFEAEEVQEQEEKEILGADLYNSWLELKNDHGNISPLRKKIIRKLKVKASERTTLYLEANAYDNIHILGEDWIDVQRARMHKESFDIEIMNIRKKKLGKMFYPKFKDRLHTYQDSYDYHHLDAVGEDTERLMNDCRNDGDLISGVHLQASFDFNGGIYTCVVFQEIKSLHKVRFLKSFFVKEEKGLNDLVKEVTEYYFPHRRKFLEVWGDRNGHFASKISIASYYEEVASTLKMEGWKFSIKAPDFNIPHTDRFLYINKMLSFEDPSLPEIEINANNCKPFIISIKNAPLKKGHLIEKDKSSEASDDILQEYATHFSDCFDYALQQYFYRNINSSITSNLSIGI</sequence>